<dbReference type="CDD" id="cd02248">
    <property type="entry name" value="Peptidase_C1A"/>
    <property type="match status" value="1"/>
</dbReference>
<comment type="similarity">
    <text evidence="1">Belongs to the peptidase C1 family.</text>
</comment>
<dbReference type="EMBL" id="BEZZ01000937">
    <property type="protein sequence ID" value="GCC37076.1"/>
    <property type="molecule type" value="Genomic_DNA"/>
</dbReference>
<dbReference type="GO" id="GO:0006508">
    <property type="term" value="P:proteolysis"/>
    <property type="evidence" value="ECO:0007669"/>
    <property type="project" value="UniProtKB-KW"/>
</dbReference>
<dbReference type="OrthoDB" id="10253408at2759"/>
<keyword evidence="4" id="KW-0788">Thiol protease</keyword>
<dbReference type="InterPro" id="IPR038765">
    <property type="entry name" value="Papain-like_cys_pep_sf"/>
</dbReference>
<evidence type="ECO:0000256" key="3">
    <source>
        <dbReference type="ARBA" id="ARBA00022801"/>
    </source>
</evidence>
<evidence type="ECO:0000259" key="6">
    <source>
        <dbReference type="SMART" id="SM00848"/>
    </source>
</evidence>
<gene>
    <name evidence="7" type="ORF">chiPu_0015576</name>
</gene>
<dbReference type="PANTHER" id="PTHR12411">
    <property type="entry name" value="CYSTEINE PROTEASE FAMILY C1-RELATED"/>
    <property type="match status" value="1"/>
</dbReference>
<dbReference type="STRING" id="137246.A0A401T337"/>
<dbReference type="Proteomes" id="UP000287033">
    <property type="component" value="Unassembled WGS sequence"/>
</dbReference>
<dbReference type="AlphaFoldDB" id="A0A401T337"/>
<dbReference type="OMA" id="AKPPYWI"/>
<dbReference type="InterPro" id="IPR039417">
    <property type="entry name" value="Peptidase_C1A_papain-like"/>
</dbReference>
<comment type="caution">
    <text evidence="7">The sequence shown here is derived from an EMBL/GenBank/DDBJ whole genome shotgun (WGS) entry which is preliminary data.</text>
</comment>
<evidence type="ECO:0000256" key="2">
    <source>
        <dbReference type="ARBA" id="ARBA00022670"/>
    </source>
</evidence>
<keyword evidence="3" id="KW-0378">Hydrolase</keyword>
<evidence type="ECO:0008006" key="9">
    <source>
        <dbReference type="Google" id="ProtNLM"/>
    </source>
</evidence>
<dbReference type="InterPro" id="IPR000668">
    <property type="entry name" value="Peptidase_C1A_C"/>
</dbReference>
<dbReference type="FunFam" id="3.90.70.10:FF:000006">
    <property type="entry name" value="Cathepsin S"/>
    <property type="match status" value="1"/>
</dbReference>
<evidence type="ECO:0000256" key="4">
    <source>
        <dbReference type="ARBA" id="ARBA00022807"/>
    </source>
</evidence>
<evidence type="ECO:0000313" key="7">
    <source>
        <dbReference type="EMBL" id="GCC37076.1"/>
    </source>
</evidence>
<keyword evidence="8" id="KW-1185">Reference proteome</keyword>
<organism evidence="7 8">
    <name type="scientific">Chiloscyllium punctatum</name>
    <name type="common">Brownbanded bambooshark</name>
    <name type="synonym">Hemiscyllium punctatum</name>
    <dbReference type="NCBI Taxonomy" id="137246"/>
    <lineage>
        <taxon>Eukaryota</taxon>
        <taxon>Metazoa</taxon>
        <taxon>Chordata</taxon>
        <taxon>Craniata</taxon>
        <taxon>Vertebrata</taxon>
        <taxon>Chondrichthyes</taxon>
        <taxon>Elasmobranchii</taxon>
        <taxon>Galeomorphii</taxon>
        <taxon>Galeoidea</taxon>
        <taxon>Orectolobiformes</taxon>
        <taxon>Hemiscylliidae</taxon>
        <taxon>Chiloscyllium</taxon>
    </lineage>
</organism>
<dbReference type="PROSITE" id="PS00640">
    <property type="entry name" value="THIOL_PROTEASE_ASN"/>
    <property type="match status" value="1"/>
</dbReference>
<keyword evidence="2" id="KW-0645">Protease</keyword>
<reference evidence="7 8" key="1">
    <citation type="journal article" date="2018" name="Nat. Ecol. Evol.">
        <title>Shark genomes provide insights into elasmobranch evolution and the origin of vertebrates.</title>
        <authorList>
            <person name="Hara Y"/>
            <person name="Yamaguchi K"/>
            <person name="Onimaru K"/>
            <person name="Kadota M"/>
            <person name="Koyanagi M"/>
            <person name="Keeley SD"/>
            <person name="Tatsumi K"/>
            <person name="Tanaka K"/>
            <person name="Motone F"/>
            <person name="Kageyama Y"/>
            <person name="Nozu R"/>
            <person name="Adachi N"/>
            <person name="Nishimura O"/>
            <person name="Nakagawa R"/>
            <person name="Tanegashima C"/>
            <person name="Kiyatake I"/>
            <person name="Matsumoto R"/>
            <person name="Murakumo K"/>
            <person name="Nishida K"/>
            <person name="Terakita A"/>
            <person name="Kuratani S"/>
            <person name="Sato K"/>
            <person name="Hyodo S Kuraku.S."/>
        </authorList>
    </citation>
    <scope>NUCLEOTIDE SEQUENCE [LARGE SCALE GENOMIC DNA]</scope>
</reference>
<evidence type="ECO:0000313" key="8">
    <source>
        <dbReference type="Proteomes" id="UP000287033"/>
    </source>
</evidence>
<dbReference type="SMART" id="SM00848">
    <property type="entry name" value="Inhibitor_I29"/>
    <property type="match status" value="1"/>
</dbReference>
<dbReference type="SMART" id="SM00645">
    <property type="entry name" value="Pept_C1"/>
    <property type="match status" value="1"/>
</dbReference>
<dbReference type="Pfam" id="PF08246">
    <property type="entry name" value="Inhibitor_I29"/>
    <property type="match status" value="1"/>
</dbReference>
<feature type="domain" description="Peptidase C1A papain C-terminal" evidence="5">
    <location>
        <begin position="106"/>
        <end position="320"/>
    </location>
</feature>
<accession>A0A401T337</accession>
<dbReference type="Pfam" id="PF00112">
    <property type="entry name" value="Peptidase_C1"/>
    <property type="match status" value="1"/>
</dbReference>
<dbReference type="SUPFAM" id="SSF54001">
    <property type="entry name" value="Cysteine proteinases"/>
    <property type="match status" value="1"/>
</dbReference>
<feature type="domain" description="Cathepsin propeptide inhibitor" evidence="6">
    <location>
        <begin position="12"/>
        <end position="69"/>
    </location>
</feature>
<protein>
    <recommendedName>
        <fullName evidence="9">Cathepsin K</fullName>
    </recommendedName>
</protein>
<evidence type="ECO:0000256" key="1">
    <source>
        <dbReference type="ARBA" id="ARBA00008455"/>
    </source>
</evidence>
<name>A0A401T337_CHIPU</name>
<evidence type="ECO:0000259" key="5">
    <source>
        <dbReference type="SMART" id="SM00645"/>
    </source>
</evidence>
<dbReference type="GO" id="GO:0008234">
    <property type="term" value="F:cysteine-type peptidase activity"/>
    <property type="evidence" value="ECO:0007669"/>
    <property type="project" value="UniProtKB-KW"/>
</dbReference>
<sequence>MALSNPIVDEQWKTWKLAYGKSYLSVEEDLVRREVWLENLEAIAAHNARENSTYEMAMNEFGDLTPAEFVQLYTDATMYEMANYTDEAFSDIELEELEEVNKVKHIPKVMDWRQMGYVRDVKNQGSCLSCYAFAAVGAVEGQLAKQKKQYVDLSTQNIIDCSSEFKNYGCNGGLPYRAFKYMKKYGIESDQSYPYQAKQNDQCSFSSAKSVVTIKGFQRCKNIDEKSLAALVAGVGPVSVLVYSSLNSWRFYKSGIFDDADCNNKRVDHAVVLIGYVNVPSSSYWIIKNSWGTSWGEKGYMRIIKGKNMCSINYCASFPKI</sequence>
<dbReference type="InterPro" id="IPR013128">
    <property type="entry name" value="Peptidase_C1A"/>
</dbReference>
<proteinExistence type="inferred from homology"/>
<dbReference type="PRINTS" id="PR00705">
    <property type="entry name" value="PAPAIN"/>
</dbReference>
<dbReference type="InterPro" id="IPR013201">
    <property type="entry name" value="Prot_inhib_I29"/>
</dbReference>
<dbReference type="InterPro" id="IPR025661">
    <property type="entry name" value="Pept_asp_AS"/>
</dbReference>
<dbReference type="Gene3D" id="3.90.70.10">
    <property type="entry name" value="Cysteine proteinases"/>
    <property type="match status" value="1"/>
</dbReference>